<evidence type="ECO:0000259" key="1">
    <source>
        <dbReference type="Pfam" id="PF06985"/>
    </source>
</evidence>
<accession>A0A1Y1ZUR3</accession>
<gene>
    <name evidence="2" type="ORF">BCR34DRAFT_467446</name>
</gene>
<dbReference type="STRING" id="1231657.A0A1Y1ZUR3"/>
<evidence type="ECO:0000313" key="3">
    <source>
        <dbReference type="Proteomes" id="UP000193144"/>
    </source>
</evidence>
<feature type="non-terminal residue" evidence="2">
    <location>
        <position position="121"/>
    </location>
</feature>
<organism evidence="2 3">
    <name type="scientific">Clohesyomyces aquaticus</name>
    <dbReference type="NCBI Taxonomy" id="1231657"/>
    <lineage>
        <taxon>Eukaryota</taxon>
        <taxon>Fungi</taxon>
        <taxon>Dikarya</taxon>
        <taxon>Ascomycota</taxon>
        <taxon>Pezizomycotina</taxon>
        <taxon>Dothideomycetes</taxon>
        <taxon>Pleosporomycetidae</taxon>
        <taxon>Pleosporales</taxon>
        <taxon>Lindgomycetaceae</taxon>
        <taxon>Clohesyomyces</taxon>
    </lineage>
</organism>
<reference evidence="2 3" key="1">
    <citation type="submission" date="2016-07" db="EMBL/GenBank/DDBJ databases">
        <title>Pervasive Adenine N6-methylation of Active Genes in Fungi.</title>
        <authorList>
            <consortium name="DOE Joint Genome Institute"/>
            <person name="Mondo S.J."/>
            <person name="Dannebaum R.O."/>
            <person name="Kuo R.C."/>
            <person name="Labutti K."/>
            <person name="Haridas S."/>
            <person name="Kuo A."/>
            <person name="Salamov A."/>
            <person name="Ahrendt S.R."/>
            <person name="Lipzen A."/>
            <person name="Sullivan W."/>
            <person name="Andreopoulos W.B."/>
            <person name="Clum A."/>
            <person name="Lindquist E."/>
            <person name="Daum C."/>
            <person name="Ramamoorthy G.K."/>
            <person name="Gryganskyi A."/>
            <person name="Culley D."/>
            <person name="Magnuson J.K."/>
            <person name="James T.Y."/>
            <person name="O'Malley M.A."/>
            <person name="Stajich J.E."/>
            <person name="Spatafora J.W."/>
            <person name="Visel A."/>
            <person name="Grigoriev I.V."/>
        </authorList>
    </citation>
    <scope>NUCLEOTIDE SEQUENCE [LARGE SCALE GENOMIC DNA]</scope>
    <source>
        <strain evidence="2 3">CBS 115471</strain>
    </source>
</reference>
<dbReference type="Proteomes" id="UP000193144">
    <property type="component" value="Unassembled WGS sequence"/>
</dbReference>
<evidence type="ECO:0000313" key="2">
    <source>
        <dbReference type="EMBL" id="ORY13968.1"/>
    </source>
</evidence>
<protein>
    <submittedName>
        <fullName evidence="2">Heterokaryon incompatibility protein-domain-containing protein</fullName>
    </submittedName>
</protein>
<dbReference type="Pfam" id="PF06985">
    <property type="entry name" value="HET"/>
    <property type="match status" value="1"/>
</dbReference>
<feature type="non-terminal residue" evidence="2">
    <location>
        <position position="1"/>
    </location>
</feature>
<name>A0A1Y1ZUR3_9PLEO</name>
<dbReference type="OrthoDB" id="2157530at2759"/>
<dbReference type="PANTHER" id="PTHR24148">
    <property type="entry name" value="ANKYRIN REPEAT DOMAIN-CONTAINING PROTEIN 39 HOMOLOG-RELATED"/>
    <property type="match status" value="1"/>
</dbReference>
<proteinExistence type="predicted"/>
<dbReference type="EMBL" id="MCFA01000037">
    <property type="protein sequence ID" value="ORY13968.1"/>
    <property type="molecule type" value="Genomic_DNA"/>
</dbReference>
<comment type="caution">
    <text evidence="2">The sequence shown here is derived from an EMBL/GenBank/DDBJ whole genome shotgun (WGS) entry which is preliminary data.</text>
</comment>
<dbReference type="InterPro" id="IPR052895">
    <property type="entry name" value="HetReg/Transcr_Mod"/>
</dbReference>
<sequence>FRLLTILPGLPHEAICCSQMTATLKDPPAYKTLSYAWGSPTRNHTVFVDNKKLLVTENLHTALLHLRNEQRALCIWIDAICINQQNLCERSQQVGMMRDIYKKSKRVYVWLGTPRTHARNL</sequence>
<keyword evidence="3" id="KW-1185">Reference proteome</keyword>
<dbReference type="PANTHER" id="PTHR24148:SF73">
    <property type="entry name" value="HET DOMAIN PROTEIN (AFU_ORTHOLOGUE AFUA_8G01020)"/>
    <property type="match status" value="1"/>
</dbReference>
<dbReference type="InterPro" id="IPR010730">
    <property type="entry name" value="HET"/>
</dbReference>
<dbReference type="AlphaFoldDB" id="A0A1Y1ZUR3"/>
<feature type="domain" description="Heterokaryon incompatibility" evidence="1">
    <location>
        <begin position="30"/>
        <end position="117"/>
    </location>
</feature>